<proteinExistence type="predicted"/>
<dbReference type="GeneID" id="14869055"/>
<reference evidence="5" key="1">
    <citation type="journal article" date="2011" name="Genome Res.">
        <title>Phylogeny-wide analysis of social amoeba genomes highlights ancient origins for complex intercellular communication.</title>
        <authorList>
            <person name="Heidel A.J."/>
            <person name="Lawal H.M."/>
            <person name="Felder M."/>
            <person name="Schilde C."/>
            <person name="Helps N.R."/>
            <person name="Tunggal B."/>
            <person name="Rivero F."/>
            <person name="John U."/>
            <person name="Schleicher M."/>
            <person name="Eichinger L."/>
            <person name="Platzer M."/>
            <person name="Noegel A.A."/>
            <person name="Schaap P."/>
            <person name="Gloeckner G."/>
        </authorList>
    </citation>
    <scope>NUCLEOTIDE SEQUENCE [LARGE SCALE GENOMIC DNA]</scope>
    <source>
        <strain evidence="5">SH3</strain>
    </source>
</reference>
<feature type="chain" id="PRO_5003313769" description="SCP domain-containing protein" evidence="2">
    <location>
        <begin position="26"/>
        <end position="184"/>
    </location>
</feature>
<dbReference type="PANTHER" id="PTHR31157">
    <property type="entry name" value="SCP DOMAIN-CONTAINING PROTEIN"/>
    <property type="match status" value="1"/>
</dbReference>
<dbReference type="Gene3D" id="3.40.33.10">
    <property type="entry name" value="CAP"/>
    <property type="match status" value="1"/>
</dbReference>
<dbReference type="AlphaFoldDB" id="F4Q5Q8"/>
<sequence>MSSKSLFLAVLSVLLLIQSSVFVLGATFNAEYQLQLVNNVRAKNGRPPLMLSPCLLKSAQSHAVYQASTNTMTHNSPHGGLSARMSPYGAQGISGSAENVAYGQKSDDDVMKSWERSSGHLKNILGDYKYFGPGKAEGSRPYWTQHFANYQSCNGASAAPSNGGGNDQPRIRTPTKKASSTCDN</sequence>
<evidence type="ECO:0000259" key="3">
    <source>
        <dbReference type="Pfam" id="PF00188"/>
    </source>
</evidence>
<evidence type="ECO:0000313" key="4">
    <source>
        <dbReference type="EMBL" id="EGG17317.1"/>
    </source>
</evidence>
<accession>F4Q5Q8</accession>
<gene>
    <name evidence="4" type="ORF">DFA_08310</name>
</gene>
<dbReference type="InterPro" id="IPR035940">
    <property type="entry name" value="CAP_sf"/>
</dbReference>
<feature type="signal peptide" evidence="2">
    <location>
        <begin position="1"/>
        <end position="25"/>
    </location>
</feature>
<evidence type="ECO:0000256" key="1">
    <source>
        <dbReference type="SAM" id="MobiDB-lite"/>
    </source>
</evidence>
<dbReference type="PANTHER" id="PTHR31157:SF1">
    <property type="entry name" value="SCP DOMAIN-CONTAINING PROTEIN"/>
    <property type="match status" value="1"/>
</dbReference>
<organism evidence="4 5">
    <name type="scientific">Cavenderia fasciculata</name>
    <name type="common">Slime mold</name>
    <name type="synonym">Dictyostelium fasciculatum</name>
    <dbReference type="NCBI Taxonomy" id="261658"/>
    <lineage>
        <taxon>Eukaryota</taxon>
        <taxon>Amoebozoa</taxon>
        <taxon>Evosea</taxon>
        <taxon>Eumycetozoa</taxon>
        <taxon>Dictyostelia</taxon>
        <taxon>Acytosteliales</taxon>
        <taxon>Cavenderiaceae</taxon>
        <taxon>Cavenderia</taxon>
    </lineage>
</organism>
<dbReference type="KEGG" id="dfa:DFA_08310"/>
<feature type="region of interest" description="Disordered" evidence="1">
    <location>
        <begin position="154"/>
        <end position="184"/>
    </location>
</feature>
<evidence type="ECO:0000256" key="2">
    <source>
        <dbReference type="SAM" id="SignalP"/>
    </source>
</evidence>
<dbReference type="CDD" id="cd05379">
    <property type="entry name" value="CAP_bacterial"/>
    <property type="match status" value="1"/>
</dbReference>
<dbReference type="Proteomes" id="UP000007797">
    <property type="component" value="Unassembled WGS sequence"/>
</dbReference>
<dbReference type="SUPFAM" id="SSF55797">
    <property type="entry name" value="PR-1-like"/>
    <property type="match status" value="1"/>
</dbReference>
<dbReference type="STRING" id="1054147.F4Q5Q8"/>
<name>F4Q5Q8_CACFS</name>
<dbReference type="Pfam" id="PF00188">
    <property type="entry name" value="CAP"/>
    <property type="match status" value="1"/>
</dbReference>
<dbReference type="OrthoDB" id="568194at2759"/>
<dbReference type="InterPro" id="IPR014044">
    <property type="entry name" value="CAP_dom"/>
</dbReference>
<dbReference type="OMA" id="KQRIAYG"/>
<dbReference type="RefSeq" id="XP_004355801.1">
    <property type="nucleotide sequence ID" value="XM_004355748.1"/>
</dbReference>
<dbReference type="EMBL" id="GL883021">
    <property type="protein sequence ID" value="EGG17317.1"/>
    <property type="molecule type" value="Genomic_DNA"/>
</dbReference>
<evidence type="ECO:0000313" key="5">
    <source>
        <dbReference type="Proteomes" id="UP000007797"/>
    </source>
</evidence>
<keyword evidence="5" id="KW-1185">Reference proteome</keyword>
<keyword evidence="2" id="KW-0732">Signal</keyword>
<feature type="domain" description="SCP" evidence="3">
    <location>
        <begin position="34"/>
        <end position="147"/>
    </location>
</feature>
<protein>
    <recommendedName>
        <fullName evidence="3">SCP domain-containing protein</fullName>
    </recommendedName>
</protein>